<name>A0A512DLP4_9PROT</name>
<proteinExistence type="predicted"/>
<keyword evidence="3" id="KW-1185">Reference proteome</keyword>
<keyword evidence="1" id="KW-1277">Toxin-antitoxin system</keyword>
<sequence length="74" mass="8176">METGMPTNVSAQTDKAFEANGLGVSLSEAVETTQEDAGRESQSERWVEENRKAFAEYDEVVEGNGVFSEGRRLF</sequence>
<evidence type="ECO:0000256" key="1">
    <source>
        <dbReference type="ARBA" id="ARBA00022649"/>
    </source>
</evidence>
<dbReference type="OrthoDB" id="7191115at2"/>
<accession>A0A512DLP4</accession>
<reference evidence="2 3" key="1">
    <citation type="submission" date="2019-07" db="EMBL/GenBank/DDBJ databases">
        <title>Whole genome shotgun sequence of Skermanella aerolata NBRC 106429.</title>
        <authorList>
            <person name="Hosoyama A."/>
            <person name="Uohara A."/>
            <person name="Ohji S."/>
            <person name="Ichikawa N."/>
        </authorList>
    </citation>
    <scope>NUCLEOTIDE SEQUENCE [LARGE SCALE GENOMIC DNA]</scope>
    <source>
        <strain evidence="2 3">NBRC 106429</strain>
    </source>
</reference>
<organism evidence="2 3">
    <name type="scientific">Skermanella aerolata</name>
    <dbReference type="NCBI Taxonomy" id="393310"/>
    <lineage>
        <taxon>Bacteria</taxon>
        <taxon>Pseudomonadati</taxon>
        <taxon>Pseudomonadota</taxon>
        <taxon>Alphaproteobacteria</taxon>
        <taxon>Rhodospirillales</taxon>
        <taxon>Azospirillaceae</taxon>
        <taxon>Skermanella</taxon>
    </lineage>
</organism>
<comment type="caution">
    <text evidence="2">The sequence shown here is derived from an EMBL/GenBank/DDBJ whole genome shotgun (WGS) entry which is preliminary data.</text>
</comment>
<dbReference type="AlphaFoldDB" id="A0A512DLP4"/>
<dbReference type="Proteomes" id="UP000321523">
    <property type="component" value="Unassembled WGS sequence"/>
</dbReference>
<evidence type="ECO:0000313" key="2">
    <source>
        <dbReference type="EMBL" id="GEO37385.1"/>
    </source>
</evidence>
<gene>
    <name evidence="2" type="ORF">SAE02_15330</name>
</gene>
<protein>
    <recommendedName>
        <fullName evidence="4">Antitoxin</fullName>
    </recommendedName>
</protein>
<evidence type="ECO:0008006" key="4">
    <source>
        <dbReference type="Google" id="ProtNLM"/>
    </source>
</evidence>
<evidence type="ECO:0000313" key="3">
    <source>
        <dbReference type="Proteomes" id="UP000321523"/>
    </source>
</evidence>
<dbReference type="Pfam" id="PF07362">
    <property type="entry name" value="CcdA"/>
    <property type="match status" value="1"/>
</dbReference>
<dbReference type="InterPro" id="IPR009956">
    <property type="entry name" value="Post-segregation_anti-tox_CcdA"/>
</dbReference>
<dbReference type="EMBL" id="BJYZ01000006">
    <property type="protein sequence ID" value="GEO37385.1"/>
    <property type="molecule type" value="Genomic_DNA"/>
</dbReference>